<dbReference type="InterPro" id="IPR002878">
    <property type="entry name" value="ChsH2_C"/>
</dbReference>
<dbReference type="RefSeq" id="WP_107754202.1">
    <property type="nucleotide sequence ID" value="NZ_QBKF01000012.1"/>
</dbReference>
<dbReference type="InterPro" id="IPR022002">
    <property type="entry name" value="ChsH2_Znr"/>
</dbReference>
<dbReference type="InterPro" id="IPR012340">
    <property type="entry name" value="NA-bd_OB-fold"/>
</dbReference>
<dbReference type="Pfam" id="PF01796">
    <property type="entry name" value="OB_ChsH2_C"/>
    <property type="match status" value="1"/>
</dbReference>
<dbReference type="OrthoDB" id="3182121at2"/>
<feature type="domain" description="ChsH2 C-terminal OB-fold" evidence="1">
    <location>
        <begin position="56"/>
        <end position="125"/>
    </location>
</feature>
<evidence type="ECO:0000259" key="1">
    <source>
        <dbReference type="Pfam" id="PF01796"/>
    </source>
</evidence>
<organism evidence="3 4">
    <name type="scientific">Pararhodobacter aggregans</name>
    <dbReference type="NCBI Taxonomy" id="404875"/>
    <lineage>
        <taxon>Bacteria</taxon>
        <taxon>Pseudomonadati</taxon>
        <taxon>Pseudomonadota</taxon>
        <taxon>Alphaproteobacteria</taxon>
        <taxon>Rhodobacterales</taxon>
        <taxon>Paracoccaceae</taxon>
        <taxon>Pararhodobacter</taxon>
    </lineage>
</organism>
<dbReference type="Pfam" id="PF12172">
    <property type="entry name" value="zf-ChsH2"/>
    <property type="match status" value="1"/>
</dbReference>
<evidence type="ECO:0000259" key="2">
    <source>
        <dbReference type="Pfam" id="PF12172"/>
    </source>
</evidence>
<sequence length="141" mass="15453">MSPAAFPRPDIDDLSAPYWEALGKGHLLYQRCLSCGTAWLPARSQCPGCLGPDIGWVPASGGAKLISWVVYHRAFNPAFEDRVPYNVAVVELDEGPRLISNVVGLDPEQEICAQLHLDQPLRLAIRHEQGVAIPAFLRAPE</sequence>
<accession>A0A2T7UM18</accession>
<dbReference type="GO" id="GO:0003677">
    <property type="term" value="F:DNA binding"/>
    <property type="evidence" value="ECO:0007669"/>
    <property type="project" value="UniProtKB-KW"/>
</dbReference>
<dbReference type="InterPro" id="IPR052513">
    <property type="entry name" value="Thioester_dehydratase-like"/>
</dbReference>
<feature type="domain" description="ChsH2 rubredoxin-like zinc ribbon" evidence="2">
    <location>
        <begin position="19"/>
        <end position="53"/>
    </location>
</feature>
<keyword evidence="4" id="KW-1185">Reference proteome</keyword>
<evidence type="ECO:0000313" key="3">
    <source>
        <dbReference type="EMBL" id="PVE45743.1"/>
    </source>
</evidence>
<dbReference type="SUPFAM" id="SSF50249">
    <property type="entry name" value="Nucleic acid-binding proteins"/>
    <property type="match status" value="1"/>
</dbReference>
<dbReference type="Proteomes" id="UP000244810">
    <property type="component" value="Unassembled WGS sequence"/>
</dbReference>
<dbReference type="AlphaFoldDB" id="A0A2T7UM18"/>
<dbReference type="Gene3D" id="6.10.30.10">
    <property type="match status" value="1"/>
</dbReference>
<keyword evidence="3" id="KW-0238">DNA-binding</keyword>
<evidence type="ECO:0000313" key="4">
    <source>
        <dbReference type="Proteomes" id="UP000244810"/>
    </source>
</evidence>
<protein>
    <submittedName>
        <fullName evidence="3">DNA-binding protein</fullName>
    </submittedName>
</protein>
<dbReference type="PANTHER" id="PTHR34075">
    <property type="entry name" value="BLR3430 PROTEIN"/>
    <property type="match status" value="1"/>
</dbReference>
<comment type="caution">
    <text evidence="3">The sequence shown here is derived from an EMBL/GenBank/DDBJ whole genome shotgun (WGS) entry which is preliminary data.</text>
</comment>
<dbReference type="PANTHER" id="PTHR34075:SF5">
    <property type="entry name" value="BLR3430 PROTEIN"/>
    <property type="match status" value="1"/>
</dbReference>
<name>A0A2T7UM18_9RHOB</name>
<gene>
    <name evidence="3" type="ORF">DDE23_19760</name>
</gene>
<proteinExistence type="predicted"/>
<reference evidence="3 4" key="1">
    <citation type="journal article" date="2011" name="Syst. Appl. Microbiol.">
        <title>Defluviimonas denitrificans gen. nov., sp. nov., and Pararhodobacter aggregans gen. nov., sp. nov., non-phototrophic Rhodobacteraceae from the biofilter of a marine aquaculture.</title>
        <authorList>
            <person name="Foesel B.U."/>
            <person name="Drake H.L."/>
            <person name="Schramm A."/>
        </authorList>
    </citation>
    <scope>NUCLEOTIDE SEQUENCE [LARGE SCALE GENOMIC DNA]</scope>
    <source>
        <strain evidence="3 4">D1-19</strain>
    </source>
</reference>
<dbReference type="EMBL" id="QDDR01000012">
    <property type="protein sequence ID" value="PVE45743.1"/>
    <property type="molecule type" value="Genomic_DNA"/>
</dbReference>